<feature type="transmembrane region" description="Helical" evidence="6">
    <location>
        <begin position="94"/>
        <end position="111"/>
    </location>
</feature>
<feature type="transmembrane region" description="Helical" evidence="6">
    <location>
        <begin position="140"/>
        <end position="167"/>
    </location>
</feature>
<gene>
    <name evidence="9" type="ORF">CCE28_09060</name>
</gene>
<dbReference type="AlphaFoldDB" id="A0A267MLE5"/>
<evidence type="ECO:0000256" key="4">
    <source>
        <dbReference type="ARBA" id="ARBA00022989"/>
    </source>
</evidence>
<feature type="domain" description="Putative Na+/H+ antiporter N-terminal" evidence="8">
    <location>
        <begin position="4"/>
        <end position="89"/>
    </location>
</feature>
<dbReference type="InterPro" id="IPR032813">
    <property type="entry name" value="Na_H_antiport_N"/>
</dbReference>
<feature type="transmembrane region" description="Helical" evidence="6">
    <location>
        <begin position="325"/>
        <end position="358"/>
    </location>
</feature>
<feature type="transmembrane region" description="Helical" evidence="6">
    <location>
        <begin position="235"/>
        <end position="252"/>
    </location>
</feature>
<feature type="transmembrane region" description="Helical" evidence="6">
    <location>
        <begin position="409"/>
        <end position="433"/>
    </location>
</feature>
<comment type="subcellular location">
    <subcellularLocation>
        <location evidence="1">Cell membrane</location>
        <topology evidence="1">Multi-pass membrane protein</topology>
    </subcellularLocation>
</comment>
<organism evidence="9 10">
    <name type="scientific">Anaeromicrobium sediminis</name>
    <dbReference type="NCBI Taxonomy" id="1478221"/>
    <lineage>
        <taxon>Bacteria</taxon>
        <taxon>Bacillati</taxon>
        <taxon>Bacillota</taxon>
        <taxon>Clostridia</taxon>
        <taxon>Peptostreptococcales</taxon>
        <taxon>Thermotaleaceae</taxon>
        <taxon>Anaeromicrobium</taxon>
    </lineage>
</organism>
<evidence type="ECO:0000259" key="7">
    <source>
        <dbReference type="Pfam" id="PF03553"/>
    </source>
</evidence>
<feature type="transmembrane region" description="Helical" evidence="6">
    <location>
        <begin position="6"/>
        <end position="25"/>
    </location>
</feature>
<evidence type="ECO:0000256" key="1">
    <source>
        <dbReference type="ARBA" id="ARBA00004651"/>
    </source>
</evidence>
<dbReference type="InterPro" id="IPR018461">
    <property type="entry name" value="Na/H_Antiport_NhaC-like_C"/>
</dbReference>
<keyword evidence="4 6" id="KW-1133">Transmembrane helix</keyword>
<feature type="transmembrane region" description="Helical" evidence="6">
    <location>
        <begin position="32"/>
        <end position="54"/>
    </location>
</feature>
<keyword evidence="3 6" id="KW-0812">Transmembrane</keyword>
<protein>
    <submittedName>
        <fullName evidence="9">Sodium:proton antiporter</fullName>
    </submittedName>
</protein>
<dbReference type="PANTHER" id="PTHR37821:SF1">
    <property type="entry name" value="AMINO ACID TRANSPORTER YUIF-RELATED"/>
    <property type="match status" value="1"/>
</dbReference>
<feature type="transmembrane region" description="Helical" evidence="6">
    <location>
        <begin position="287"/>
        <end position="305"/>
    </location>
</feature>
<sequence length="435" mass="45111">MLTNPVVISVFVMTILCLMKMNVILSLIISGLIGGLLAGIPLSEVMSILIGGMGGNAETALSYILLGALAVAVNKTGLATILSKKIASAISGRGKILVFIIAFISCFSQNVIPVHIAFIPILIPPLLGVMNKLKIDRRAVACALTFGLKTPYIALPIGFGLIFHGIIADEMTNNGMAIAKTAVWKGMWMPGLGMLVGLLIAVLITYRKPRTYEDISAADEAAATMEKEIVFGKNHFVALIGAVAALVIQLTIGSLPLGALVGLVIMIAGGAIKWSEMDDMMSGGIKMMGFIAFVMLVAAGYGSVIRETGGVDSLVTSTASIIGGSKLLGAVVMILIGLFITMGIGTSFGTIPIIATIYVPLCLKLNFSPLATAILIGTAAALGDAGSPASDSTLGPTSGLSVDGQHDHIWDTCVPTFLHFNIPLVIFGVIGALML</sequence>
<dbReference type="Pfam" id="PF13726">
    <property type="entry name" value="Na_H_antiport_2"/>
    <property type="match status" value="1"/>
</dbReference>
<keyword evidence="5 6" id="KW-0472">Membrane</keyword>
<feature type="domain" description="Na+/H+ antiporter NhaC-like C-terminal" evidence="7">
    <location>
        <begin position="144"/>
        <end position="429"/>
    </location>
</feature>
<proteinExistence type="predicted"/>
<dbReference type="EMBL" id="NIBG01000006">
    <property type="protein sequence ID" value="PAB59705.1"/>
    <property type="molecule type" value="Genomic_DNA"/>
</dbReference>
<dbReference type="Proteomes" id="UP000216024">
    <property type="component" value="Unassembled WGS sequence"/>
</dbReference>
<dbReference type="OrthoDB" id="9772446at2"/>
<dbReference type="InterPro" id="IPR052576">
    <property type="entry name" value="AA_Transporter-Related"/>
</dbReference>
<accession>A0A267MLE5</accession>
<reference evidence="9 10" key="1">
    <citation type="submission" date="2017-06" db="EMBL/GenBank/DDBJ databases">
        <title>Draft genome sequence of anaerobic fermentative bacterium Anaeromicrobium sediminis DY2726D isolated from West Pacific Ocean sediments.</title>
        <authorList>
            <person name="Zeng X."/>
        </authorList>
    </citation>
    <scope>NUCLEOTIDE SEQUENCE [LARGE SCALE GENOMIC DNA]</scope>
    <source>
        <strain evidence="9 10">DY2726D</strain>
    </source>
</reference>
<feature type="transmembrane region" description="Helical" evidence="6">
    <location>
        <begin position="60"/>
        <end position="82"/>
    </location>
</feature>
<dbReference type="PANTHER" id="PTHR37821">
    <property type="entry name" value="AMINO ACID TRANSPORTER YUIF-RELATED"/>
    <property type="match status" value="1"/>
</dbReference>
<evidence type="ECO:0000256" key="3">
    <source>
        <dbReference type="ARBA" id="ARBA00022692"/>
    </source>
</evidence>
<evidence type="ECO:0000256" key="6">
    <source>
        <dbReference type="SAM" id="Phobius"/>
    </source>
</evidence>
<dbReference type="Pfam" id="PF03553">
    <property type="entry name" value="Na_H_antiporter"/>
    <property type="match status" value="1"/>
</dbReference>
<name>A0A267MLE5_9FIRM</name>
<evidence type="ECO:0000313" key="9">
    <source>
        <dbReference type="EMBL" id="PAB59705.1"/>
    </source>
</evidence>
<evidence type="ECO:0000256" key="5">
    <source>
        <dbReference type="ARBA" id="ARBA00023136"/>
    </source>
</evidence>
<evidence type="ECO:0000256" key="2">
    <source>
        <dbReference type="ARBA" id="ARBA00022475"/>
    </source>
</evidence>
<comment type="caution">
    <text evidence="9">The sequence shown here is derived from an EMBL/GenBank/DDBJ whole genome shotgun (WGS) entry which is preliminary data.</text>
</comment>
<evidence type="ECO:0000313" key="10">
    <source>
        <dbReference type="Proteomes" id="UP000216024"/>
    </source>
</evidence>
<evidence type="ECO:0000259" key="8">
    <source>
        <dbReference type="Pfam" id="PF13726"/>
    </source>
</evidence>
<keyword evidence="2" id="KW-1003">Cell membrane</keyword>
<dbReference type="GO" id="GO:0005886">
    <property type="term" value="C:plasma membrane"/>
    <property type="evidence" value="ECO:0007669"/>
    <property type="project" value="UniProtKB-SubCell"/>
</dbReference>
<feature type="transmembrane region" description="Helical" evidence="6">
    <location>
        <begin position="187"/>
        <end position="206"/>
    </location>
</feature>
<dbReference type="RefSeq" id="WP_095133164.1">
    <property type="nucleotide sequence ID" value="NZ_NIBG01000006.1"/>
</dbReference>
<keyword evidence="10" id="KW-1185">Reference proteome</keyword>